<organism evidence="9 10">
    <name type="scientific">Fodinicurvata halophila</name>
    <dbReference type="NCBI Taxonomy" id="1419723"/>
    <lineage>
        <taxon>Bacteria</taxon>
        <taxon>Pseudomonadati</taxon>
        <taxon>Pseudomonadota</taxon>
        <taxon>Alphaproteobacteria</taxon>
        <taxon>Rhodospirillales</taxon>
        <taxon>Rhodovibrionaceae</taxon>
        <taxon>Fodinicurvata</taxon>
    </lineage>
</organism>
<evidence type="ECO:0000256" key="6">
    <source>
        <dbReference type="ARBA" id="ARBA00022989"/>
    </source>
</evidence>
<dbReference type="RefSeq" id="WP_382423238.1">
    <property type="nucleotide sequence ID" value="NZ_JBHSCW010000009.1"/>
</dbReference>
<accession>A0ABV8UPI7</accession>
<sequence length="304" mass="31731">MLDIVLVIIPIFLLIFLGHVLRKKQFPGDGFWEPAERLTYYVFFPALLISTLAQADFTEVEAAPMIGVLALSIGLMSLLALGLKRLLGIDGPSFSSLYQSVIRFNTYIGFSVAAAYYGAPGMTAAALVVAFLAPLVNILTVIALARYGKAGRPGLLRIAKQVLSNPLILGCLGGLALNLTGLGLPPVIGPFLEIMGQASLPIGLLAVGASLQLRALKSAGSLPLAAAGLKLFLLPLVTFGILQAWGVTGITAAIPILFNALPAAPVSYIMARHLGGNAELMAGLITLHTLLSMATVPIVLALLA</sequence>
<dbReference type="InterPro" id="IPR004776">
    <property type="entry name" value="Mem_transp_PIN-like"/>
</dbReference>
<reference evidence="10" key="1">
    <citation type="journal article" date="2019" name="Int. J. Syst. Evol. Microbiol.">
        <title>The Global Catalogue of Microorganisms (GCM) 10K type strain sequencing project: providing services to taxonomists for standard genome sequencing and annotation.</title>
        <authorList>
            <consortium name="The Broad Institute Genomics Platform"/>
            <consortium name="The Broad Institute Genome Sequencing Center for Infectious Disease"/>
            <person name="Wu L."/>
            <person name="Ma J."/>
        </authorList>
    </citation>
    <scope>NUCLEOTIDE SEQUENCE [LARGE SCALE GENOMIC DNA]</scope>
    <source>
        <strain evidence="10">CECT 8472</strain>
    </source>
</reference>
<evidence type="ECO:0000256" key="2">
    <source>
        <dbReference type="ARBA" id="ARBA00010145"/>
    </source>
</evidence>
<dbReference type="Proteomes" id="UP001595799">
    <property type="component" value="Unassembled WGS sequence"/>
</dbReference>
<evidence type="ECO:0000256" key="8">
    <source>
        <dbReference type="SAM" id="Phobius"/>
    </source>
</evidence>
<dbReference type="PANTHER" id="PTHR36838">
    <property type="entry name" value="AUXIN EFFLUX CARRIER FAMILY PROTEIN"/>
    <property type="match status" value="1"/>
</dbReference>
<evidence type="ECO:0000256" key="3">
    <source>
        <dbReference type="ARBA" id="ARBA00022448"/>
    </source>
</evidence>
<feature type="transmembrane region" description="Helical" evidence="8">
    <location>
        <begin position="124"/>
        <end position="145"/>
    </location>
</feature>
<feature type="transmembrane region" description="Helical" evidence="8">
    <location>
        <begin position="283"/>
        <end position="303"/>
    </location>
</feature>
<feature type="transmembrane region" description="Helical" evidence="8">
    <location>
        <begin position="166"/>
        <end position="188"/>
    </location>
</feature>
<evidence type="ECO:0000256" key="5">
    <source>
        <dbReference type="ARBA" id="ARBA00022692"/>
    </source>
</evidence>
<feature type="transmembrane region" description="Helical" evidence="8">
    <location>
        <begin position="225"/>
        <end position="246"/>
    </location>
</feature>
<evidence type="ECO:0000256" key="1">
    <source>
        <dbReference type="ARBA" id="ARBA00004651"/>
    </source>
</evidence>
<dbReference type="PANTHER" id="PTHR36838:SF4">
    <property type="entry name" value="AUXIN EFFLUX CARRIER FAMILY PROTEIN"/>
    <property type="match status" value="1"/>
</dbReference>
<keyword evidence="7 8" id="KW-0472">Membrane</keyword>
<keyword evidence="6 8" id="KW-1133">Transmembrane helix</keyword>
<name>A0ABV8UPI7_9PROT</name>
<protein>
    <submittedName>
        <fullName evidence="9">AEC family transporter</fullName>
    </submittedName>
</protein>
<dbReference type="InterPro" id="IPR038770">
    <property type="entry name" value="Na+/solute_symporter_sf"/>
</dbReference>
<evidence type="ECO:0000313" key="9">
    <source>
        <dbReference type="EMBL" id="MFC4352860.1"/>
    </source>
</evidence>
<comment type="subcellular location">
    <subcellularLocation>
        <location evidence="1">Cell membrane</location>
        <topology evidence="1">Multi-pass membrane protein</topology>
    </subcellularLocation>
</comment>
<dbReference type="Gene3D" id="1.20.1530.20">
    <property type="match status" value="1"/>
</dbReference>
<evidence type="ECO:0000256" key="7">
    <source>
        <dbReference type="ARBA" id="ARBA00023136"/>
    </source>
</evidence>
<keyword evidence="5 8" id="KW-0812">Transmembrane</keyword>
<feature type="transmembrane region" description="Helical" evidence="8">
    <location>
        <begin position="38"/>
        <end position="55"/>
    </location>
</feature>
<keyword evidence="3" id="KW-0813">Transport</keyword>
<keyword evidence="4" id="KW-1003">Cell membrane</keyword>
<keyword evidence="10" id="KW-1185">Reference proteome</keyword>
<comment type="similarity">
    <text evidence="2">Belongs to the auxin efflux carrier (TC 2.A.69) family.</text>
</comment>
<feature type="transmembrane region" description="Helical" evidence="8">
    <location>
        <begin position="62"/>
        <end position="83"/>
    </location>
</feature>
<dbReference type="Pfam" id="PF03547">
    <property type="entry name" value="Mem_trans"/>
    <property type="match status" value="1"/>
</dbReference>
<evidence type="ECO:0000256" key="4">
    <source>
        <dbReference type="ARBA" id="ARBA00022475"/>
    </source>
</evidence>
<proteinExistence type="inferred from homology"/>
<feature type="transmembrane region" description="Helical" evidence="8">
    <location>
        <begin position="252"/>
        <end position="271"/>
    </location>
</feature>
<gene>
    <name evidence="9" type="ORF">ACFOW6_15010</name>
</gene>
<dbReference type="EMBL" id="JBHSCW010000009">
    <property type="protein sequence ID" value="MFC4352860.1"/>
    <property type="molecule type" value="Genomic_DNA"/>
</dbReference>
<evidence type="ECO:0000313" key="10">
    <source>
        <dbReference type="Proteomes" id="UP001595799"/>
    </source>
</evidence>
<comment type="caution">
    <text evidence="9">The sequence shown here is derived from an EMBL/GenBank/DDBJ whole genome shotgun (WGS) entry which is preliminary data.</text>
</comment>